<dbReference type="Proteomes" id="UP001378592">
    <property type="component" value="Unassembled WGS sequence"/>
</dbReference>
<feature type="compositionally biased region" description="Polar residues" evidence="1">
    <location>
        <begin position="1"/>
        <end position="18"/>
    </location>
</feature>
<reference evidence="2 3" key="1">
    <citation type="submission" date="2024-03" db="EMBL/GenBank/DDBJ databases">
        <title>The genome assembly and annotation of the cricket Gryllus longicercus Weissman &amp; Gray.</title>
        <authorList>
            <person name="Szrajer S."/>
            <person name="Gray D."/>
            <person name="Ylla G."/>
        </authorList>
    </citation>
    <scope>NUCLEOTIDE SEQUENCE [LARGE SCALE GENOMIC DNA]</scope>
    <source>
        <strain evidence="2">DAG 2021-001</strain>
        <tissue evidence="2">Whole body minus gut</tissue>
    </source>
</reference>
<feature type="region of interest" description="Disordered" evidence="1">
    <location>
        <begin position="1"/>
        <end position="28"/>
    </location>
</feature>
<evidence type="ECO:0000313" key="2">
    <source>
        <dbReference type="EMBL" id="KAK7790504.1"/>
    </source>
</evidence>
<name>A0AAN9YZB7_9ORTH</name>
<sequence>MQTGGVASDRGQCTTGRRNSLPPTPAGASIIKREAALSRASKTHVGYCKARSWVPVSALSGGAPGGRLPPSGPGAKPCGSGRVRTLSVVGVSLGRGRLWFDGVAAVPKGREVSSEAEPFGCGEAARASKTEGASRGLKVS</sequence>
<proteinExistence type="predicted"/>
<organism evidence="2 3">
    <name type="scientific">Gryllus longicercus</name>
    <dbReference type="NCBI Taxonomy" id="2509291"/>
    <lineage>
        <taxon>Eukaryota</taxon>
        <taxon>Metazoa</taxon>
        <taxon>Ecdysozoa</taxon>
        <taxon>Arthropoda</taxon>
        <taxon>Hexapoda</taxon>
        <taxon>Insecta</taxon>
        <taxon>Pterygota</taxon>
        <taxon>Neoptera</taxon>
        <taxon>Polyneoptera</taxon>
        <taxon>Orthoptera</taxon>
        <taxon>Ensifera</taxon>
        <taxon>Gryllidea</taxon>
        <taxon>Grylloidea</taxon>
        <taxon>Gryllidae</taxon>
        <taxon>Gryllinae</taxon>
        <taxon>Gryllus</taxon>
    </lineage>
</organism>
<feature type="region of interest" description="Disordered" evidence="1">
    <location>
        <begin position="59"/>
        <end position="80"/>
    </location>
</feature>
<keyword evidence="3" id="KW-1185">Reference proteome</keyword>
<gene>
    <name evidence="2" type="ORF">R5R35_008489</name>
</gene>
<protein>
    <submittedName>
        <fullName evidence="2">Uncharacterized protein</fullName>
    </submittedName>
</protein>
<dbReference type="AlphaFoldDB" id="A0AAN9YZB7"/>
<evidence type="ECO:0000256" key="1">
    <source>
        <dbReference type="SAM" id="MobiDB-lite"/>
    </source>
</evidence>
<dbReference type="EMBL" id="JAZDUA010000621">
    <property type="protein sequence ID" value="KAK7790504.1"/>
    <property type="molecule type" value="Genomic_DNA"/>
</dbReference>
<accession>A0AAN9YZB7</accession>
<evidence type="ECO:0000313" key="3">
    <source>
        <dbReference type="Proteomes" id="UP001378592"/>
    </source>
</evidence>
<feature type="region of interest" description="Disordered" evidence="1">
    <location>
        <begin position="111"/>
        <end position="140"/>
    </location>
</feature>
<comment type="caution">
    <text evidence="2">The sequence shown here is derived from an EMBL/GenBank/DDBJ whole genome shotgun (WGS) entry which is preliminary data.</text>
</comment>